<gene>
    <name evidence="1" type="ORF">ACFFF6_11330</name>
</gene>
<keyword evidence="2" id="KW-1185">Reference proteome</keyword>
<evidence type="ECO:0000313" key="2">
    <source>
        <dbReference type="Proteomes" id="UP001589793"/>
    </source>
</evidence>
<accession>A0ABV6RDV5</accession>
<name>A0ABV6RDV5_9MICO</name>
<dbReference type="RefSeq" id="WP_376980740.1">
    <property type="nucleotide sequence ID" value="NZ_JBHLSV010000012.1"/>
</dbReference>
<evidence type="ECO:0000313" key="1">
    <source>
        <dbReference type="EMBL" id="MFC0674547.1"/>
    </source>
</evidence>
<organism evidence="1 2">
    <name type="scientific">Brachybacterium hainanense</name>
    <dbReference type="NCBI Taxonomy" id="1541174"/>
    <lineage>
        <taxon>Bacteria</taxon>
        <taxon>Bacillati</taxon>
        <taxon>Actinomycetota</taxon>
        <taxon>Actinomycetes</taxon>
        <taxon>Micrococcales</taxon>
        <taxon>Dermabacteraceae</taxon>
        <taxon>Brachybacterium</taxon>
    </lineage>
</organism>
<reference evidence="1 2" key="1">
    <citation type="submission" date="2024-09" db="EMBL/GenBank/DDBJ databases">
        <authorList>
            <person name="Sun Q."/>
            <person name="Mori K."/>
        </authorList>
    </citation>
    <scope>NUCLEOTIDE SEQUENCE [LARGE SCALE GENOMIC DNA]</scope>
    <source>
        <strain evidence="1 2">CICC 10874</strain>
    </source>
</reference>
<sequence length="129" mass="13798">MSKDKNTGISTKGVQIREENLRTRSTDELARSVSLGIAVVPAALDAPADARPWLATAHRDAQRLYREVAVAGDDGIELQALGSELGKDRRQAALKVLRSCGVVTETQQSREGTGRSLIVLRVGSTDNSA</sequence>
<dbReference type="EMBL" id="JBHLSV010000012">
    <property type="protein sequence ID" value="MFC0674547.1"/>
    <property type="molecule type" value="Genomic_DNA"/>
</dbReference>
<dbReference type="Proteomes" id="UP001589793">
    <property type="component" value="Unassembled WGS sequence"/>
</dbReference>
<comment type="caution">
    <text evidence="1">The sequence shown here is derived from an EMBL/GenBank/DDBJ whole genome shotgun (WGS) entry which is preliminary data.</text>
</comment>
<proteinExistence type="predicted"/>
<protein>
    <submittedName>
        <fullName evidence="1">Uncharacterized protein</fullName>
    </submittedName>
</protein>